<comment type="caution">
    <text evidence="1">The sequence shown here is derived from an EMBL/GenBank/DDBJ whole genome shotgun (WGS) entry which is preliminary data.</text>
</comment>
<name>L7CNI8_RHOBT</name>
<dbReference type="Proteomes" id="UP000010959">
    <property type="component" value="Unassembled WGS sequence"/>
</dbReference>
<dbReference type="EMBL" id="AMWG01000020">
    <property type="protein sequence ID" value="ELP35207.1"/>
    <property type="molecule type" value="Genomic_DNA"/>
</dbReference>
<organism evidence="1 2">
    <name type="scientific">Rhodopirellula baltica SWK14</name>
    <dbReference type="NCBI Taxonomy" id="993516"/>
    <lineage>
        <taxon>Bacteria</taxon>
        <taxon>Pseudomonadati</taxon>
        <taxon>Planctomycetota</taxon>
        <taxon>Planctomycetia</taxon>
        <taxon>Pirellulales</taxon>
        <taxon>Pirellulaceae</taxon>
        <taxon>Rhodopirellula</taxon>
    </lineage>
</organism>
<accession>L7CNI8</accession>
<reference evidence="1 2" key="1">
    <citation type="journal article" date="2013" name="Mar. Genomics">
        <title>Expression of sulfatases in Rhodopirellula baltica and the diversity of sulfatases in the genus Rhodopirellula.</title>
        <authorList>
            <person name="Wegner C.E."/>
            <person name="Richter-Heitmann T."/>
            <person name="Klindworth A."/>
            <person name="Klockow C."/>
            <person name="Richter M."/>
            <person name="Achstetter T."/>
            <person name="Glockner F.O."/>
            <person name="Harder J."/>
        </authorList>
    </citation>
    <scope>NUCLEOTIDE SEQUENCE [LARGE SCALE GENOMIC DNA]</scope>
    <source>
        <strain evidence="1 2">SWK14</strain>
    </source>
</reference>
<evidence type="ECO:0000313" key="2">
    <source>
        <dbReference type="Proteomes" id="UP000010959"/>
    </source>
</evidence>
<dbReference type="AlphaFoldDB" id="L7CNI8"/>
<proteinExistence type="predicted"/>
<sequence length="74" mass="8266">MIERAGLLYVPESVDFFDLFALVPMKKTSSQLRLASVGEVCSLEPMKVQLVDDGFAVRCGREGRQGCVERIEPF</sequence>
<protein>
    <submittedName>
        <fullName evidence="1">Uncharacterized protein</fullName>
    </submittedName>
</protein>
<gene>
    <name evidence="1" type="ORF">RBSWK_00875</name>
</gene>
<dbReference type="PATRIC" id="fig|993516.3.peg.927"/>
<evidence type="ECO:0000313" key="1">
    <source>
        <dbReference type="EMBL" id="ELP35207.1"/>
    </source>
</evidence>